<accession>A0A0A2SVL6</accession>
<dbReference type="PROSITE" id="PS51257">
    <property type="entry name" value="PROKAR_LIPOPROTEIN"/>
    <property type="match status" value="1"/>
</dbReference>
<evidence type="ECO:0000313" key="2">
    <source>
        <dbReference type="EMBL" id="KGP63771.1"/>
    </source>
</evidence>
<protein>
    <submittedName>
        <fullName evidence="2">Hemolysin</fullName>
    </submittedName>
</protein>
<dbReference type="InterPro" id="IPR051686">
    <property type="entry name" value="Lipoprotein_DolP"/>
</dbReference>
<keyword evidence="3" id="KW-1185">Reference proteome</keyword>
<dbReference type="InterPro" id="IPR007055">
    <property type="entry name" value="BON_dom"/>
</dbReference>
<feature type="domain" description="BON" evidence="1">
    <location>
        <begin position="120"/>
        <end position="187"/>
    </location>
</feature>
<evidence type="ECO:0000313" key="3">
    <source>
        <dbReference type="Proteomes" id="UP000054422"/>
    </source>
</evidence>
<evidence type="ECO:0000259" key="1">
    <source>
        <dbReference type="PROSITE" id="PS50914"/>
    </source>
</evidence>
<dbReference type="OrthoDB" id="9783990at2"/>
<organism evidence="2 3">
    <name type="scientific">Legionella norrlandica</name>
    <dbReference type="NCBI Taxonomy" id="1498499"/>
    <lineage>
        <taxon>Bacteria</taxon>
        <taxon>Pseudomonadati</taxon>
        <taxon>Pseudomonadota</taxon>
        <taxon>Gammaproteobacteria</taxon>
        <taxon>Legionellales</taxon>
        <taxon>Legionellaceae</taxon>
        <taxon>Legionella</taxon>
    </lineage>
</organism>
<dbReference type="PROSITE" id="PS50914">
    <property type="entry name" value="BON"/>
    <property type="match status" value="1"/>
</dbReference>
<comment type="caution">
    <text evidence="2">The sequence shown here is derived from an EMBL/GenBank/DDBJ whole genome shotgun (WGS) entry which is preliminary data.</text>
</comment>
<dbReference type="Proteomes" id="UP000054422">
    <property type="component" value="Unassembled WGS sequence"/>
</dbReference>
<sequence length="195" mass="22139">MFKQGCFILILFFLISCLSGCLGALWSGATLAYDRHNVYKKLDDYNLIIALNDALAVNGTFKNSETILDIAVFNKDILVAGHVPSQELYDELQLRLSRVKGYRRLFNKVTITQIPSSSIQDSWITMKIRSQIFADASIDPNAFKVVTSDHVVYLMGDVKPEQADKVIKIARFTSGVRRVEKLMKYYTYQLHSNMA</sequence>
<name>A0A0A2SVL6_9GAMM</name>
<dbReference type="Pfam" id="PF04972">
    <property type="entry name" value="BON"/>
    <property type="match status" value="1"/>
</dbReference>
<dbReference type="STRING" id="1498499.EP47_05995"/>
<dbReference type="EMBL" id="JNCF01000010">
    <property type="protein sequence ID" value="KGP63771.1"/>
    <property type="molecule type" value="Genomic_DNA"/>
</dbReference>
<reference evidence="2 3" key="1">
    <citation type="submission" date="2014-05" db="EMBL/GenBank/DDBJ databases">
        <authorList>
            <person name="Rizzardi K."/>
            <person name="Winiecka-Krusnell J."/>
            <person name="Ramliden M."/>
            <person name="Alm E."/>
            <person name="Andersson S."/>
            <person name="Byfors S."/>
        </authorList>
    </citation>
    <scope>NUCLEOTIDE SEQUENCE [LARGE SCALE GENOMIC DNA]</scope>
    <source>
        <strain evidence="2 3">LEGN</strain>
    </source>
</reference>
<dbReference type="PANTHER" id="PTHR34606">
    <property type="entry name" value="BON DOMAIN-CONTAINING PROTEIN"/>
    <property type="match status" value="1"/>
</dbReference>
<dbReference type="AlphaFoldDB" id="A0A0A2SVL6"/>
<dbReference type="PANTHER" id="PTHR34606:SF4">
    <property type="entry name" value="OUTER MEMBRANE LIPOPROTEIN DOLP"/>
    <property type="match status" value="1"/>
</dbReference>
<proteinExistence type="predicted"/>
<dbReference type="RefSeq" id="WP_035887948.1">
    <property type="nucleotide sequence ID" value="NZ_JNCF01000010.1"/>
</dbReference>
<gene>
    <name evidence="2" type="ORF">EP47_05995</name>
</gene>